<feature type="domain" description="Mei2-like C-terminal RNA recognition motif" evidence="2">
    <location>
        <begin position="147"/>
        <end position="244"/>
    </location>
</feature>
<feature type="compositionally biased region" description="Basic residues" evidence="1">
    <location>
        <begin position="1468"/>
        <end position="1478"/>
    </location>
</feature>
<dbReference type="EMBL" id="JAAPAO010000120">
    <property type="protein sequence ID" value="KAF4672093.1"/>
    <property type="molecule type" value="Genomic_DNA"/>
</dbReference>
<feature type="compositionally biased region" description="Polar residues" evidence="1">
    <location>
        <begin position="699"/>
        <end position="721"/>
    </location>
</feature>
<evidence type="ECO:0000313" key="3">
    <source>
        <dbReference type="EMBL" id="KAF4672093.1"/>
    </source>
</evidence>
<dbReference type="Pfam" id="PF04059">
    <property type="entry name" value="RRM_2"/>
    <property type="match status" value="1"/>
</dbReference>
<feature type="region of interest" description="Disordered" evidence="1">
    <location>
        <begin position="1345"/>
        <end position="1510"/>
    </location>
</feature>
<feature type="compositionally biased region" description="Basic and acidic residues" evidence="1">
    <location>
        <begin position="1402"/>
        <end position="1413"/>
    </location>
</feature>
<keyword evidence="4" id="KW-1185">Reference proteome</keyword>
<feature type="compositionally biased region" description="Basic and acidic residues" evidence="1">
    <location>
        <begin position="1065"/>
        <end position="1080"/>
    </location>
</feature>
<evidence type="ECO:0000313" key="4">
    <source>
        <dbReference type="Proteomes" id="UP000591131"/>
    </source>
</evidence>
<feature type="compositionally biased region" description="Polar residues" evidence="1">
    <location>
        <begin position="486"/>
        <end position="496"/>
    </location>
</feature>
<dbReference type="SUPFAM" id="SSF54928">
    <property type="entry name" value="RNA-binding domain, RBD"/>
    <property type="match status" value="1"/>
</dbReference>
<feature type="region of interest" description="Disordered" evidence="1">
    <location>
        <begin position="954"/>
        <end position="984"/>
    </location>
</feature>
<feature type="compositionally biased region" description="Polar residues" evidence="1">
    <location>
        <begin position="1003"/>
        <end position="1013"/>
    </location>
</feature>
<feature type="region of interest" description="Disordered" evidence="1">
    <location>
        <begin position="556"/>
        <end position="723"/>
    </location>
</feature>
<organism evidence="3 4">
    <name type="scientific">Perkinsus chesapeaki</name>
    <name type="common">Clam parasite</name>
    <name type="synonym">Perkinsus andrewsi</name>
    <dbReference type="NCBI Taxonomy" id="330153"/>
    <lineage>
        <taxon>Eukaryota</taxon>
        <taxon>Sar</taxon>
        <taxon>Alveolata</taxon>
        <taxon>Perkinsozoa</taxon>
        <taxon>Perkinsea</taxon>
        <taxon>Perkinsida</taxon>
        <taxon>Perkinsidae</taxon>
        <taxon>Perkinsus</taxon>
    </lineage>
</organism>
<feature type="compositionally biased region" description="Low complexity" evidence="1">
    <location>
        <begin position="501"/>
        <end position="523"/>
    </location>
</feature>
<feature type="compositionally biased region" description="Polar residues" evidence="1">
    <location>
        <begin position="1150"/>
        <end position="1159"/>
    </location>
</feature>
<feature type="compositionally biased region" description="Polar residues" evidence="1">
    <location>
        <begin position="559"/>
        <end position="570"/>
    </location>
</feature>
<feature type="region of interest" description="Disordered" evidence="1">
    <location>
        <begin position="472"/>
        <end position="538"/>
    </location>
</feature>
<dbReference type="InterPro" id="IPR035979">
    <property type="entry name" value="RBD_domain_sf"/>
</dbReference>
<feature type="compositionally biased region" description="Polar residues" evidence="1">
    <location>
        <begin position="1191"/>
        <end position="1204"/>
    </location>
</feature>
<feature type="compositionally biased region" description="Basic and acidic residues" evidence="1">
    <location>
        <begin position="1168"/>
        <end position="1180"/>
    </location>
</feature>
<proteinExistence type="predicted"/>
<feature type="compositionally biased region" description="Low complexity" evidence="1">
    <location>
        <begin position="662"/>
        <end position="671"/>
    </location>
</feature>
<feature type="compositionally biased region" description="Low complexity" evidence="1">
    <location>
        <begin position="597"/>
        <end position="636"/>
    </location>
</feature>
<gene>
    <name evidence="3" type="ORF">FOL47_000960</name>
</gene>
<evidence type="ECO:0000259" key="2">
    <source>
        <dbReference type="Pfam" id="PF04059"/>
    </source>
</evidence>
<dbReference type="OrthoDB" id="448539at2759"/>
<name>A0A7J6MKK9_PERCH</name>
<comment type="caution">
    <text evidence="3">The sequence shown here is derived from an EMBL/GenBank/DDBJ whole genome shotgun (WGS) entry which is preliminary data.</text>
</comment>
<sequence>MDCSNSPLDGVCLPGALTDDPGKIWAPSHCQDVDLVSDILNLISDSHTAGLASAFREIASRTYRIPNSVRGGFSPSSTNATYMDVCQQDSVGSAVTLGWAIFSAPNNIQGPHDLLQDPTMKSNRIGRSLRTSDTMAVPFANKDYDNRTTLMIKNIPYRYTRVELIAELERRLPPASFDFVYLPMDFRSTCNFGYAFVNMTSPLYVKSFFDSFHGAILSGAGYRKMACTVALARVQGLKANIERFLTSPIWNAQNVFNNLDAGLQELAVPALFLNGVQQPFPRPILTLASASSRRALQSLSLPPHKSSRLVASAPPTTAPGQYANHIGPMSVANSQQYHQQQQMTAVTAAAAATPGNSASNNGDFSPWGGAASAGRQYYAQAQGYPGFVASAGQQASSSSAGQAGQPAYAGAAAAAAAPYYPQYNQYYQSAAAAFARPHGVQQQNMPYAGGGGQQDAAGLYQQQQQYANQFGGHTVAATPPGKGGASQPQRWVQQSPARPISQNHQNQLQQQQSPAAAGPSHAPRYSTGSDQQPPPALPATAAAVGSALLPTPLKVVSPPVNQGAPNQATGRPSLGVARSGSRYDQRQRKGGKGGKGKAAQQQSSPTAASPATQCSSPPQPKATAAAASPPSTQQQQYTGPQGQMSPPLAMATGYGIQGQARPKAVSAVASTAPPPPPSQLPAGPTAAGQHRPAGPGSASVMQSAGSITISDTRGLSQSSPASGAKYSELMTSVLPPLRPGEAEFILEMWTDKRARFPMRSTILTSRWQTSPDHTYRHRMQIYPRGYQLKDLPAAQRKPTDSWLAVNVIVEHEPKPQSPFAGTTYPWMSAELKKQVMVWIPNYKSPSTSIIRYGPGVFSKQQPTLGWSGLLDLQSDPAKLIEAGWIDSSGKLVIRSMVVDSEKDVVVKVAFTSSWLKTKQEVADAQAKAKAQEQMELDKEAEAARQAARQLALAASGTGQQSVPAQAKASVGVPGKGQGGGTQISQGRKWIQPAFPNHEEVAEQQRNTQQNNAAVTEMADEQPRPTHGGANGEQAQEHRRQSGHRGRRGGRNRNGKQEVITVITHKPGEAKVIVGEKAKGDDETEEEGINKEEDSWGTPDSGTWEKKRKSTDPSQEEEDQGGQQPPPAKVRRGPSAYDSRPPMTKHHESSNKPLTPSHASPSAAVQICDSRKKAVERKAESWEVYCSKANDRSTTAAQKGKSSWSDEWEKDQEWDQNNHNWSKKDRSWDKVDQGWENVDRKWEKQEEEEDWERVEKKDEEWKGTTWERWDEWERSDWEESKPAAVGVGEKWADAWERETKEEAADASPSWRSSYAAEWTKSEVPKDFWEEKAEPEPLSVIRDARRPSLACERQPPPAAVAAAAPIRERMPNLPVHAKQRTRYTMKDDTTPLSSRSQPGPVWDWRQHSRSRDRSQNRLKPLVRTPPPQEPRKESPVDRPVLLRPRPEAAREPSIVDDRCAPRPLPTKPVRPSKPRAKSSQRRTTGEAPTGHMVYDRPAGHDMAYYRRQSDKW</sequence>
<dbReference type="InterPro" id="IPR007201">
    <property type="entry name" value="Mei2-like_Rrm_C"/>
</dbReference>
<dbReference type="GO" id="GO:0003676">
    <property type="term" value="F:nucleic acid binding"/>
    <property type="evidence" value="ECO:0007669"/>
    <property type="project" value="InterPro"/>
</dbReference>
<protein>
    <recommendedName>
        <fullName evidence="2">Mei2-like C-terminal RNA recognition motif domain-containing protein</fullName>
    </recommendedName>
</protein>
<feature type="compositionally biased region" description="Basic and acidic residues" evidence="1">
    <location>
        <begin position="1442"/>
        <end position="1458"/>
    </location>
</feature>
<dbReference type="CDD" id="cd12277">
    <property type="entry name" value="RRM3_MEI2_EAR1_like"/>
    <property type="match status" value="1"/>
</dbReference>
<feature type="compositionally biased region" description="Basic and acidic residues" evidence="1">
    <location>
        <begin position="1491"/>
        <end position="1510"/>
    </location>
</feature>
<dbReference type="Proteomes" id="UP000591131">
    <property type="component" value="Unassembled WGS sequence"/>
</dbReference>
<feature type="region of interest" description="Disordered" evidence="1">
    <location>
        <begin position="999"/>
        <end position="1227"/>
    </location>
</feature>
<accession>A0A7J6MKK9</accession>
<reference evidence="3 4" key="1">
    <citation type="submission" date="2020-04" db="EMBL/GenBank/DDBJ databases">
        <title>Perkinsus chesapeaki whole genome sequence.</title>
        <authorList>
            <person name="Bogema D.R."/>
        </authorList>
    </citation>
    <scope>NUCLEOTIDE SEQUENCE [LARGE SCALE GENOMIC DNA]</scope>
    <source>
        <strain evidence="3">ATCC PRA-425</strain>
    </source>
</reference>
<evidence type="ECO:0000256" key="1">
    <source>
        <dbReference type="SAM" id="MobiDB-lite"/>
    </source>
</evidence>
<feature type="compositionally biased region" description="Basic residues" evidence="1">
    <location>
        <begin position="1040"/>
        <end position="1053"/>
    </location>
</feature>